<evidence type="ECO:0000313" key="2">
    <source>
        <dbReference type="EMBL" id="CDW40306.1"/>
    </source>
</evidence>
<name>A0A0K2URE2_LEPSM</name>
<organism evidence="2">
    <name type="scientific">Lepeophtheirus salmonis</name>
    <name type="common">Salmon louse</name>
    <name type="synonym">Caligus salmonis</name>
    <dbReference type="NCBI Taxonomy" id="72036"/>
    <lineage>
        <taxon>Eukaryota</taxon>
        <taxon>Metazoa</taxon>
        <taxon>Ecdysozoa</taxon>
        <taxon>Arthropoda</taxon>
        <taxon>Crustacea</taxon>
        <taxon>Multicrustacea</taxon>
        <taxon>Hexanauplia</taxon>
        <taxon>Copepoda</taxon>
        <taxon>Siphonostomatoida</taxon>
        <taxon>Caligidae</taxon>
        <taxon>Lepeophtheirus</taxon>
    </lineage>
</organism>
<dbReference type="Pfam" id="PF17906">
    <property type="entry name" value="HTH_48"/>
    <property type="match status" value="1"/>
</dbReference>
<protein>
    <recommendedName>
        <fullName evidence="1">Mos1 transposase HTH domain-containing protein</fullName>
    </recommendedName>
</protein>
<accession>A0A0K2URE2</accession>
<proteinExistence type="predicted"/>
<dbReference type="EMBL" id="HACA01022945">
    <property type="protein sequence ID" value="CDW40306.1"/>
    <property type="molecule type" value="Transcribed_RNA"/>
</dbReference>
<sequence>MEVSNKEICHILFFHCLKGKNTLKAIKNFCIIYRIDTLSFRIAQ</sequence>
<evidence type="ECO:0000259" key="1">
    <source>
        <dbReference type="Pfam" id="PF17906"/>
    </source>
</evidence>
<reference evidence="2" key="1">
    <citation type="submission" date="2014-05" db="EMBL/GenBank/DDBJ databases">
        <authorList>
            <person name="Chronopoulou M."/>
        </authorList>
    </citation>
    <scope>NUCLEOTIDE SEQUENCE</scope>
    <source>
        <tissue evidence="2">Whole organism</tissue>
    </source>
</reference>
<dbReference type="AlphaFoldDB" id="A0A0K2URE2"/>
<dbReference type="InterPro" id="IPR041426">
    <property type="entry name" value="Mos1_HTH"/>
</dbReference>
<feature type="domain" description="Mos1 transposase HTH" evidence="1">
    <location>
        <begin position="6"/>
        <end position="43"/>
    </location>
</feature>